<proteinExistence type="inferred from homology"/>
<feature type="transmembrane region" description="Helical" evidence="6">
    <location>
        <begin position="67"/>
        <end position="89"/>
    </location>
</feature>
<dbReference type="AlphaFoldDB" id="A0A831RPX4"/>
<evidence type="ECO:0000256" key="1">
    <source>
        <dbReference type="ARBA" id="ARBA00004141"/>
    </source>
</evidence>
<keyword evidence="4 6" id="KW-1133">Transmembrane helix</keyword>
<evidence type="ECO:0000256" key="6">
    <source>
        <dbReference type="SAM" id="Phobius"/>
    </source>
</evidence>
<feature type="transmembrane region" description="Helical" evidence="6">
    <location>
        <begin position="127"/>
        <end position="144"/>
    </location>
</feature>
<keyword evidence="5 6" id="KW-0472">Membrane</keyword>
<evidence type="ECO:0000256" key="2">
    <source>
        <dbReference type="ARBA" id="ARBA00007362"/>
    </source>
</evidence>
<comment type="subcellular location">
    <subcellularLocation>
        <location evidence="1">Membrane</location>
        <topology evidence="1">Multi-pass membrane protein</topology>
    </subcellularLocation>
</comment>
<feature type="domain" description="EamA" evidence="7">
    <location>
        <begin position="9"/>
        <end position="142"/>
    </location>
</feature>
<dbReference type="GO" id="GO:0016020">
    <property type="term" value="C:membrane"/>
    <property type="evidence" value="ECO:0007669"/>
    <property type="project" value="UniProtKB-SubCell"/>
</dbReference>
<dbReference type="Proteomes" id="UP000886251">
    <property type="component" value="Unassembled WGS sequence"/>
</dbReference>
<feature type="transmembrane region" description="Helical" evidence="6">
    <location>
        <begin position="101"/>
        <end position="120"/>
    </location>
</feature>
<feature type="domain" description="EamA" evidence="7">
    <location>
        <begin position="157"/>
        <end position="290"/>
    </location>
</feature>
<comment type="similarity">
    <text evidence="2">Belongs to the EamA transporter family.</text>
</comment>
<organism evidence="8">
    <name type="scientific">Sedimenticola thiotaurini</name>
    <dbReference type="NCBI Taxonomy" id="1543721"/>
    <lineage>
        <taxon>Bacteria</taxon>
        <taxon>Pseudomonadati</taxon>
        <taxon>Pseudomonadota</taxon>
        <taxon>Gammaproteobacteria</taxon>
        <taxon>Chromatiales</taxon>
        <taxon>Sedimenticolaceae</taxon>
        <taxon>Sedimenticola</taxon>
    </lineage>
</organism>
<feature type="transmembrane region" description="Helical" evidence="6">
    <location>
        <begin position="217"/>
        <end position="238"/>
    </location>
</feature>
<feature type="transmembrane region" description="Helical" evidence="6">
    <location>
        <begin position="36"/>
        <end position="55"/>
    </location>
</feature>
<dbReference type="PANTHER" id="PTHR32322:SF2">
    <property type="entry name" value="EAMA DOMAIN-CONTAINING PROTEIN"/>
    <property type="match status" value="1"/>
</dbReference>
<dbReference type="SUPFAM" id="SSF103481">
    <property type="entry name" value="Multidrug resistance efflux transporter EmrE"/>
    <property type="match status" value="2"/>
</dbReference>
<comment type="caution">
    <text evidence="8">The sequence shown here is derived from an EMBL/GenBank/DDBJ whole genome shotgun (WGS) entry which is preliminary data.</text>
</comment>
<keyword evidence="3 6" id="KW-0812">Transmembrane</keyword>
<name>A0A831RPX4_9GAMM</name>
<feature type="transmembrane region" description="Helical" evidence="6">
    <location>
        <begin position="187"/>
        <end position="205"/>
    </location>
</feature>
<evidence type="ECO:0000313" key="8">
    <source>
        <dbReference type="EMBL" id="HEB97306.1"/>
    </source>
</evidence>
<accession>A0A831RPX4</accession>
<dbReference type="InterPro" id="IPR050638">
    <property type="entry name" value="AA-Vitamin_Transporters"/>
</dbReference>
<dbReference type="EMBL" id="DRKP01000161">
    <property type="protein sequence ID" value="HEB97306.1"/>
    <property type="molecule type" value="Genomic_DNA"/>
</dbReference>
<feature type="transmembrane region" description="Helical" evidence="6">
    <location>
        <begin position="250"/>
        <end position="268"/>
    </location>
</feature>
<feature type="transmembrane region" description="Helical" evidence="6">
    <location>
        <begin position="159"/>
        <end position="175"/>
    </location>
</feature>
<dbReference type="InterPro" id="IPR000620">
    <property type="entry name" value="EamA_dom"/>
</dbReference>
<dbReference type="InterPro" id="IPR037185">
    <property type="entry name" value="EmrE-like"/>
</dbReference>
<gene>
    <name evidence="8" type="ORF">ENI96_12870</name>
</gene>
<dbReference type="Pfam" id="PF00892">
    <property type="entry name" value="EamA"/>
    <property type="match status" value="2"/>
</dbReference>
<evidence type="ECO:0000256" key="5">
    <source>
        <dbReference type="ARBA" id="ARBA00023136"/>
    </source>
</evidence>
<evidence type="ECO:0000256" key="3">
    <source>
        <dbReference type="ARBA" id="ARBA00022692"/>
    </source>
</evidence>
<evidence type="ECO:0000256" key="4">
    <source>
        <dbReference type="ARBA" id="ARBA00022989"/>
    </source>
</evidence>
<feature type="transmembrane region" description="Helical" evidence="6">
    <location>
        <begin position="274"/>
        <end position="294"/>
    </location>
</feature>
<dbReference type="PANTHER" id="PTHR32322">
    <property type="entry name" value="INNER MEMBRANE TRANSPORTER"/>
    <property type="match status" value="1"/>
</dbReference>
<sequence length="306" mass="33039">MKPRGVSPYLLLVLTTLFWSGNFVLARSVRLDVPPLGLSFWRWALAAALLLPFVWRTMVRDWPLVRANLGLVILLALLGVTGFNTFVYLGVQTTTASNAVLLQSVIPLLIILLSWLLLGVSITLAQGLGIALSLAGVLVIVTRGEPGRLLQLALVEGDLWVLAAVVSWALYSVFLRRLPAGLGGLTLLGYTVSIGVLAILPLYLGETLGGRTMTLEPVTIGSVLYVAVFPSLVAYLFWNRAVGEVGPNRAGQFIHLMPVFGSLLSVLLLGERLYAYHLAGILLVALGIYSATFWRHPSAAVGREET</sequence>
<protein>
    <submittedName>
        <fullName evidence="8">DMT family transporter</fullName>
    </submittedName>
</protein>
<evidence type="ECO:0000259" key="7">
    <source>
        <dbReference type="Pfam" id="PF00892"/>
    </source>
</evidence>
<reference evidence="8" key="1">
    <citation type="journal article" date="2020" name="mSystems">
        <title>Genome- and Community-Level Interaction Insights into Carbon Utilization and Element Cycling Functions of Hydrothermarchaeota in Hydrothermal Sediment.</title>
        <authorList>
            <person name="Zhou Z."/>
            <person name="Liu Y."/>
            <person name="Xu W."/>
            <person name="Pan J."/>
            <person name="Luo Z.H."/>
            <person name="Li M."/>
        </authorList>
    </citation>
    <scope>NUCLEOTIDE SEQUENCE [LARGE SCALE GENOMIC DNA]</scope>
    <source>
        <strain evidence="8">HyVt-443</strain>
    </source>
</reference>